<dbReference type="Proteomes" id="UP000184188">
    <property type="component" value="Unassembled WGS sequence"/>
</dbReference>
<dbReference type="GeneID" id="34616696"/>
<dbReference type="GO" id="GO:0005509">
    <property type="term" value="F:calcium ion binding"/>
    <property type="evidence" value="ECO:0007669"/>
    <property type="project" value="InterPro"/>
</dbReference>
<dbReference type="CDD" id="cd00051">
    <property type="entry name" value="EFh"/>
    <property type="match status" value="1"/>
</dbReference>
<organism evidence="3 4">
    <name type="scientific">Penicilliopsis zonata CBS 506.65</name>
    <dbReference type="NCBI Taxonomy" id="1073090"/>
    <lineage>
        <taxon>Eukaryota</taxon>
        <taxon>Fungi</taxon>
        <taxon>Dikarya</taxon>
        <taxon>Ascomycota</taxon>
        <taxon>Pezizomycotina</taxon>
        <taxon>Eurotiomycetes</taxon>
        <taxon>Eurotiomycetidae</taxon>
        <taxon>Eurotiales</taxon>
        <taxon>Aspergillaceae</taxon>
        <taxon>Penicilliopsis</taxon>
    </lineage>
</organism>
<dbReference type="AlphaFoldDB" id="A0A1L9SBB7"/>
<dbReference type="InterPro" id="IPR002048">
    <property type="entry name" value="EF_hand_dom"/>
</dbReference>
<dbReference type="InterPro" id="IPR011992">
    <property type="entry name" value="EF-hand-dom_pair"/>
</dbReference>
<dbReference type="InterPro" id="IPR018247">
    <property type="entry name" value="EF_Hand_1_Ca_BS"/>
</dbReference>
<keyword evidence="4" id="KW-1185">Reference proteome</keyword>
<dbReference type="PROSITE" id="PS00018">
    <property type="entry name" value="EF_HAND_1"/>
    <property type="match status" value="1"/>
</dbReference>
<dbReference type="STRING" id="1073090.A0A1L9SBB7"/>
<reference evidence="4" key="1">
    <citation type="journal article" date="2017" name="Genome Biol.">
        <title>Comparative genomics reveals high biological diversity and specific adaptations in the industrially and medically important fungal genus Aspergillus.</title>
        <authorList>
            <person name="de Vries R.P."/>
            <person name="Riley R."/>
            <person name="Wiebenga A."/>
            <person name="Aguilar-Osorio G."/>
            <person name="Amillis S."/>
            <person name="Uchima C.A."/>
            <person name="Anderluh G."/>
            <person name="Asadollahi M."/>
            <person name="Askin M."/>
            <person name="Barry K."/>
            <person name="Battaglia E."/>
            <person name="Bayram O."/>
            <person name="Benocci T."/>
            <person name="Braus-Stromeyer S.A."/>
            <person name="Caldana C."/>
            <person name="Canovas D."/>
            <person name="Cerqueira G.C."/>
            <person name="Chen F."/>
            <person name="Chen W."/>
            <person name="Choi C."/>
            <person name="Clum A."/>
            <person name="Dos Santos R.A."/>
            <person name="Damasio A.R."/>
            <person name="Diallinas G."/>
            <person name="Emri T."/>
            <person name="Fekete E."/>
            <person name="Flipphi M."/>
            <person name="Freyberg S."/>
            <person name="Gallo A."/>
            <person name="Gournas C."/>
            <person name="Habgood R."/>
            <person name="Hainaut M."/>
            <person name="Harispe M.L."/>
            <person name="Henrissat B."/>
            <person name="Hilden K.S."/>
            <person name="Hope R."/>
            <person name="Hossain A."/>
            <person name="Karabika E."/>
            <person name="Karaffa L."/>
            <person name="Karanyi Z."/>
            <person name="Krasevec N."/>
            <person name="Kuo A."/>
            <person name="Kusch H."/>
            <person name="LaButti K."/>
            <person name="Lagendijk E.L."/>
            <person name="Lapidus A."/>
            <person name="Levasseur A."/>
            <person name="Lindquist E."/>
            <person name="Lipzen A."/>
            <person name="Logrieco A.F."/>
            <person name="MacCabe A."/>
            <person name="Maekelae M.R."/>
            <person name="Malavazi I."/>
            <person name="Melin P."/>
            <person name="Meyer V."/>
            <person name="Mielnichuk N."/>
            <person name="Miskei M."/>
            <person name="Molnar A.P."/>
            <person name="Mule G."/>
            <person name="Ngan C.Y."/>
            <person name="Orejas M."/>
            <person name="Orosz E."/>
            <person name="Ouedraogo J.P."/>
            <person name="Overkamp K.M."/>
            <person name="Park H.-S."/>
            <person name="Perrone G."/>
            <person name="Piumi F."/>
            <person name="Punt P.J."/>
            <person name="Ram A.F."/>
            <person name="Ramon A."/>
            <person name="Rauscher S."/>
            <person name="Record E."/>
            <person name="Riano-Pachon D.M."/>
            <person name="Robert V."/>
            <person name="Roehrig J."/>
            <person name="Ruller R."/>
            <person name="Salamov A."/>
            <person name="Salih N.S."/>
            <person name="Samson R.A."/>
            <person name="Sandor E."/>
            <person name="Sanguinetti M."/>
            <person name="Schuetze T."/>
            <person name="Sepcic K."/>
            <person name="Shelest E."/>
            <person name="Sherlock G."/>
            <person name="Sophianopoulou V."/>
            <person name="Squina F.M."/>
            <person name="Sun H."/>
            <person name="Susca A."/>
            <person name="Todd R.B."/>
            <person name="Tsang A."/>
            <person name="Unkles S.E."/>
            <person name="van de Wiele N."/>
            <person name="van Rossen-Uffink D."/>
            <person name="Oliveira J.V."/>
            <person name="Vesth T.C."/>
            <person name="Visser J."/>
            <person name="Yu J.-H."/>
            <person name="Zhou M."/>
            <person name="Andersen M.R."/>
            <person name="Archer D.B."/>
            <person name="Baker S.E."/>
            <person name="Benoit I."/>
            <person name="Brakhage A.A."/>
            <person name="Braus G.H."/>
            <person name="Fischer R."/>
            <person name="Frisvad J.C."/>
            <person name="Goldman G.H."/>
            <person name="Houbraken J."/>
            <person name="Oakley B."/>
            <person name="Pocsi I."/>
            <person name="Scazzocchio C."/>
            <person name="Seiboth B."/>
            <person name="vanKuyk P.A."/>
            <person name="Wortman J."/>
            <person name="Dyer P.S."/>
            <person name="Grigoriev I.V."/>
        </authorList>
    </citation>
    <scope>NUCLEOTIDE SEQUENCE [LARGE SCALE GENOMIC DNA]</scope>
    <source>
        <strain evidence="4">CBS 506.65</strain>
    </source>
</reference>
<dbReference type="RefSeq" id="XP_022578974.1">
    <property type="nucleotide sequence ID" value="XM_022730232.1"/>
</dbReference>
<dbReference type="Gene3D" id="1.10.238.10">
    <property type="entry name" value="EF-hand"/>
    <property type="match status" value="1"/>
</dbReference>
<evidence type="ECO:0000313" key="4">
    <source>
        <dbReference type="Proteomes" id="UP000184188"/>
    </source>
</evidence>
<dbReference type="SMART" id="SM00054">
    <property type="entry name" value="EFh"/>
    <property type="match status" value="2"/>
</dbReference>
<name>A0A1L9SBB7_9EURO</name>
<gene>
    <name evidence="3" type="ORF">ASPZODRAFT_794889</name>
</gene>
<dbReference type="Pfam" id="PF13499">
    <property type="entry name" value="EF-hand_7"/>
    <property type="match status" value="1"/>
</dbReference>
<dbReference type="SUPFAM" id="SSF47473">
    <property type="entry name" value="EF-hand"/>
    <property type="match status" value="1"/>
</dbReference>
<evidence type="ECO:0000259" key="2">
    <source>
        <dbReference type="PROSITE" id="PS50222"/>
    </source>
</evidence>
<evidence type="ECO:0000313" key="3">
    <source>
        <dbReference type="EMBL" id="OJJ44464.1"/>
    </source>
</evidence>
<dbReference type="PROSITE" id="PS50222">
    <property type="entry name" value="EF_HAND_2"/>
    <property type="match status" value="2"/>
</dbReference>
<accession>A0A1L9SBB7</accession>
<sequence length="76" mass="8799">MPRYTREEINQWKAVFAEMNTDGDRFLTPAEVIAHAKKEGIEMTDEQAKEYIDIMDVNKNGTVEFSEFIKALGERT</sequence>
<feature type="domain" description="EF-hand" evidence="2">
    <location>
        <begin position="7"/>
        <end position="42"/>
    </location>
</feature>
<feature type="domain" description="EF-hand" evidence="2">
    <location>
        <begin position="43"/>
        <end position="76"/>
    </location>
</feature>
<proteinExistence type="predicted"/>
<dbReference type="OrthoDB" id="26525at2759"/>
<evidence type="ECO:0000256" key="1">
    <source>
        <dbReference type="ARBA" id="ARBA00022837"/>
    </source>
</evidence>
<dbReference type="VEuPathDB" id="FungiDB:ASPZODRAFT_794889"/>
<protein>
    <recommendedName>
        <fullName evidence="2">EF-hand domain-containing protein</fullName>
    </recommendedName>
</protein>
<keyword evidence="1" id="KW-0106">Calcium</keyword>
<dbReference type="EMBL" id="KV878348">
    <property type="protein sequence ID" value="OJJ44464.1"/>
    <property type="molecule type" value="Genomic_DNA"/>
</dbReference>